<dbReference type="Pfam" id="PF12697">
    <property type="entry name" value="Abhydrolase_6"/>
    <property type="match status" value="1"/>
</dbReference>
<dbReference type="PANTHER" id="PTHR10992:SF1086">
    <property type="entry name" value="AB HYDROLASE-1 DOMAIN-CONTAINING PROTEIN"/>
    <property type="match status" value="1"/>
</dbReference>
<comment type="caution">
    <text evidence="3">The sequence shown here is derived from an EMBL/GenBank/DDBJ whole genome shotgun (WGS) entry which is preliminary data.</text>
</comment>
<keyword evidence="1" id="KW-0732">Signal</keyword>
<accession>A0A4Q0QR61</accession>
<dbReference type="AlphaFoldDB" id="A0A4Q0QR61"/>
<dbReference type="InterPro" id="IPR000073">
    <property type="entry name" value="AB_hydrolase_1"/>
</dbReference>
<evidence type="ECO:0000259" key="2">
    <source>
        <dbReference type="Pfam" id="PF12697"/>
    </source>
</evidence>
<dbReference type="Proteomes" id="UP000290174">
    <property type="component" value="Unassembled WGS sequence"/>
</dbReference>
<evidence type="ECO:0000313" key="3">
    <source>
        <dbReference type="EMBL" id="RXG99352.1"/>
    </source>
</evidence>
<dbReference type="Gene3D" id="3.40.50.1820">
    <property type="entry name" value="alpha/beta hydrolase"/>
    <property type="match status" value="1"/>
</dbReference>
<proteinExistence type="predicted"/>
<protein>
    <submittedName>
        <fullName evidence="3">Alpha/beta fold hydrolase</fullName>
    </submittedName>
</protein>
<feature type="chain" id="PRO_5020990161" evidence="1">
    <location>
        <begin position="37"/>
        <end position="276"/>
    </location>
</feature>
<dbReference type="InterPro" id="IPR045889">
    <property type="entry name" value="MES/HNL"/>
</dbReference>
<gene>
    <name evidence="3" type="ORF">EAS61_11690</name>
</gene>
<organism evidence="3 4">
    <name type="scientific">Bradyrhizobium zhanjiangense</name>
    <dbReference type="NCBI Taxonomy" id="1325107"/>
    <lineage>
        <taxon>Bacteria</taxon>
        <taxon>Pseudomonadati</taxon>
        <taxon>Pseudomonadota</taxon>
        <taxon>Alphaproteobacteria</taxon>
        <taxon>Hyphomicrobiales</taxon>
        <taxon>Nitrobacteraceae</taxon>
        <taxon>Bradyrhizobium</taxon>
    </lineage>
</organism>
<sequence length="276" mass="29560">MIETSTMRAPLQYNRRTCLPVLAATVAGALSGKAVAAPASRNTFALVHGAWFGGWCWTGVADYLRCRGHRVFTPSLTGLGDRAHLAGHSVTLSTHVDDVIDVIDAEELKDVILVAHSYAGVPCAMVAERISDRIRQLVFLDSVLPEDGKPLSTLSSSKVWEARIAAARATPANAFPPPPIVAFGVTDALQVGWLERQLRPQPIGTYLEASHLTKPVGAGLGTIYLSCEAPAMAAIDPFRARARQQQGWCFQAIPSSHACMVTAPELTGETLERLAP</sequence>
<dbReference type="InterPro" id="IPR029058">
    <property type="entry name" value="AB_hydrolase_fold"/>
</dbReference>
<evidence type="ECO:0000313" key="4">
    <source>
        <dbReference type="Proteomes" id="UP000290174"/>
    </source>
</evidence>
<dbReference type="PANTHER" id="PTHR10992">
    <property type="entry name" value="METHYLESTERASE FAMILY MEMBER"/>
    <property type="match status" value="1"/>
</dbReference>
<reference evidence="3 4" key="1">
    <citation type="submission" date="2018-11" db="EMBL/GenBank/DDBJ databases">
        <title>Bradyrhizobium sp. nov., isolated from effective nodules of peanut in China.</title>
        <authorList>
            <person name="Li Y."/>
        </authorList>
    </citation>
    <scope>NUCLEOTIDE SEQUENCE [LARGE SCALE GENOMIC DNA]</scope>
    <source>
        <strain evidence="3 4">CCBAU 51770</strain>
    </source>
</reference>
<dbReference type="EMBL" id="RKMK01000008">
    <property type="protein sequence ID" value="RXG99352.1"/>
    <property type="molecule type" value="Genomic_DNA"/>
</dbReference>
<dbReference type="GO" id="GO:0080030">
    <property type="term" value="F:methyl indole-3-acetate esterase activity"/>
    <property type="evidence" value="ECO:0007669"/>
    <property type="project" value="TreeGrafter"/>
</dbReference>
<feature type="signal peptide" evidence="1">
    <location>
        <begin position="1"/>
        <end position="36"/>
    </location>
</feature>
<dbReference type="SUPFAM" id="SSF53474">
    <property type="entry name" value="alpha/beta-Hydrolases"/>
    <property type="match status" value="1"/>
</dbReference>
<name>A0A4Q0QR61_9BRAD</name>
<dbReference type="GO" id="GO:0080032">
    <property type="term" value="F:methyl jasmonate esterase activity"/>
    <property type="evidence" value="ECO:0007669"/>
    <property type="project" value="TreeGrafter"/>
</dbReference>
<keyword evidence="3" id="KW-0378">Hydrolase</keyword>
<feature type="domain" description="AB hydrolase-1" evidence="2">
    <location>
        <begin position="46"/>
        <end position="265"/>
    </location>
</feature>
<evidence type="ECO:0000256" key="1">
    <source>
        <dbReference type="SAM" id="SignalP"/>
    </source>
</evidence>